<dbReference type="AlphaFoldDB" id="E7S039"/>
<comment type="caution">
    <text evidence="1">The sequence shown here is derived from an EMBL/GenBank/DDBJ whole genome shotgun (WGS) entry which is preliminary data.</text>
</comment>
<accession>E7S039</accession>
<dbReference type="STRING" id="887898.HMPREF0551_2303"/>
<reference evidence="1 2" key="1">
    <citation type="submission" date="2010-12" db="EMBL/GenBank/DDBJ databases">
        <authorList>
            <person name="Muzny D."/>
            <person name="Qin X."/>
            <person name="Deng J."/>
            <person name="Jiang H."/>
            <person name="Liu Y."/>
            <person name="Qu J."/>
            <person name="Song X.-Z."/>
            <person name="Zhang L."/>
            <person name="Thornton R."/>
            <person name="Coyle M."/>
            <person name="Francisco L."/>
            <person name="Jackson L."/>
            <person name="Javaid M."/>
            <person name="Korchina V."/>
            <person name="Kovar C."/>
            <person name="Mata R."/>
            <person name="Mathew T."/>
            <person name="Ngo R."/>
            <person name="Nguyen L."/>
            <person name="Nguyen N."/>
            <person name="Okwuonu G."/>
            <person name="Ongeri F."/>
            <person name="Pham C."/>
            <person name="Simmons D."/>
            <person name="Wilczek-Boney K."/>
            <person name="Hale W."/>
            <person name="Jakkamsetti A."/>
            <person name="Pham P."/>
            <person name="Ruth R."/>
            <person name="San Lucas F."/>
            <person name="Warren J."/>
            <person name="Zhang J."/>
            <person name="Zhao Z."/>
            <person name="Zhou C."/>
            <person name="Zhu D."/>
            <person name="Lee S."/>
            <person name="Bess C."/>
            <person name="Blankenburg K."/>
            <person name="Forbes L."/>
            <person name="Fu Q."/>
            <person name="Gubbala S."/>
            <person name="Hirani K."/>
            <person name="Jayaseelan J.C."/>
            <person name="Lara F."/>
            <person name="Munidasa M."/>
            <person name="Palculict T."/>
            <person name="Patil S."/>
            <person name="Pu L.-L."/>
            <person name="Saada N."/>
            <person name="Tang L."/>
            <person name="Weissenberger G."/>
            <person name="Zhu Y."/>
            <person name="Hemphill L."/>
            <person name="Shang Y."/>
            <person name="Youmans B."/>
            <person name="Ayvaz T."/>
            <person name="Ross M."/>
            <person name="Santibanez J."/>
            <person name="Aqrawi P."/>
            <person name="Gross S."/>
            <person name="Joshi V."/>
            <person name="Fowler G."/>
            <person name="Nazareth L."/>
            <person name="Reid J."/>
            <person name="Worley K."/>
            <person name="Petrosino J."/>
            <person name="Highlander S."/>
            <person name="Gibbs R."/>
        </authorList>
    </citation>
    <scope>NUCLEOTIDE SEQUENCE [LARGE SCALE GENOMIC DNA]</scope>
    <source>
        <strain evidence="1 2">ATCC 51599</strain>
    </source>
</reference>
<protein>
    <submittedName>
        <fullName evidence="1">Uncharacterized protein</fullName>
    </submittedName>
</protein>
<evidence type="ECO:0000313" key="2">
    <source>
        <dbReference type="Proteomes" id="UP000011021"/>
    </source>
</evidence>
<sequence length="50" mass="5610">MRVRAQRIVLQPGTAHLSRAGIRAVLCICMERRSVSERYRASGHAAAFQK</sequence>
<dbReference type="EMBL" id="AEQP01000022">
    <property type="protein sequence ID" value="EFV94188.1"/>
    <property type="molecule type" value="Genomic_DNA"/>
</dbReference>
<gene>
    <name evidence="1" type="ORF">HMPREF0551_2303</name>
</gene>
<proteinExistence type="predicted"/>
<dbReference type="HOGENOM" id="CLU_3119275_0_0_4"/>
<dbReference type="Proteomes" id="UP000011021">
    <property type="component" value="Unassembled WGS sequence"/>
</dbReference>
<keyword evidence="2" id="KW-1185">Reference proteome</keyword>
<evidence type="ECO:0000313" key="1">
    <source>
        <dbReference type="EMBL" id="EFV94188.1"/>
    </source>
</evidence>
<name>E7S039_9BURK</name>
<organism evidence="1 2">
    <name type="scientific">Lautropia mirabilis ATCC 51599</name>
    <dbReference type="NCBI Taxonomy" id="887898"/>
    <lineage>
        <taxon>Bacteria</taxon>
        <taxon>Pseudomonadati</taxon>
        <taxon>Pseudomonadota</taxon>
        <taxon>Betaproteobacteria</taxon>
        <taxon>Burkholderiales</taxon>
        <taxon>Burkholderiaceae</taxon>
        <taxon>Lautropia</taxon>
    </lineage>
</organism>